<evidence type="ECO:0000313" key="3">
    <source>
        <dbReference type="Proteomes" id="UP000193642"/>
    </source>
</evidence>
<proteinExistence type="predicted"/>
<keyword evidence="3" id="KW-1185">Reference proteome</keyword>
<keyword evidence="1" id="KW-0472">Membrane</keyword>
<evidence type="ECO:0000256" key="1">
    <source>
        <dbReference type="SAM" id="Phobius"/>
    </source>
</evidence>
<evidence type="ECO:0000313" key="2">
    <source>
        <dbReference type="EMBL" id="ORY53254.1"/>
    </source>
</evidence>
<keyword evidence="1" id="KW-0812">Transmembrane</keyword>
<gene>
    <name evidence="2" type="ORF">BCR33DRAFT_779567</name>
</gene>
<feature type="transmembrane region" description="Helical" evidence="1">
    <location>
        <begin position="81"/>
        <end position="100"/>
    </location>
</feature>
<feature type="transmembrane region" description="Helical" evidence="1">
    <location>
        <begin position="147"/>
        <end position="174"/>
    </location>
</feature>
<feature type="transmembrane region" description="Helical" evidence="1">
    <location>
        <begin position="53"/>
        <end position="75"/>
    </location>
</feature>
<keyword evidence="1" id="KW-1133">Transmembrane helix</keyword>
<dbReference type="EMBL" id="MCGO01000002">
    <property type="protein sequence ID" value="ORY53254.1"/>
    <property type="molecule type" value="Genomic_DNA"/>
</dbReference>
<name>A0A1Y2D2A5_9FUNG</name>
<feature type="transmembrane region" description="Helical" evidence="1">
    <location>
        <begin position="112"/>
        <end position="135"/>
    </location>
</feature>
<reference evidence="2 3" key="1">
    <citation type="submission" date="2016-07" db="EMBL/GenBank/DDBJ databases">
        <title>Pervasive Adenine N6-methylation of Active Genes in Fungi.</title>
        <authorList>
            <consortium name="DOE Joint Genome Institute"/>
            <person name="Mondo S.J."/>
            <person name="Dannebaum R.O."/>
            <person name="Kuo R.C."/>
            <person name="Labutti K."/>
            <person name="Haridas S."/>
            <person name="Kuo A."/>
            <person name="Salamov A."/>
            <person name="Ahrendt S.R."/>
            <person name="Lipzen A."/>
            <person name="Sullivan W."/>
            <person name="Andreopoulos W.B."/>
            <person name="Clum A."/>
            <person name="Lindquist E."/>
            <person name="Daum C."/>
            <person name="Ramamoorthy G.K."/>
            <person name="Gryganskyi A."/>
            <person name="Culley D."/>
            <person name="Magnuson J.K."/>
            <person name="James T.Y."/>
            <person name="O'Malley M.A."/>
            <person name="Stajich J.E."/>
            <person name="Spatafora J.W."/>
            <person name="Visel A."/>
            <person name="Grigoriev I.V."/>
        </authorList>
    </citation>
    <scope>NUCLEOTIDE SEQUENCE [LARGE SCALE GENOMIC DNA]</scope>
    <source>
        <strain evidence="2 3">JEL800</strain>
    </source>
</reference>
<protein>
    <submittedName>
        <fullName evidence="2">Uncharacterized protein</fullName>
    </submittedName>
</protein>
<dbReference type="Proteomes" id="UP000193642">
    <property type="component" value="Unassembled WGS sequence"/>
</dbReference>
<organism evidence="2 3">
    <name type="scientific">Rhizoclosmatium globosum</name>
    <dbReference type="NCBI Taxonomy" id="329046"/>
    <lineage>
        <taxon>Eukaryota</taxon>
        <taxon>Fungi</taxon>
        <taxon>Fungi incertae sedis</taxon>
        <taxon>Chytridiomycota</taxon>
        <taxon>Chytridiomycota incertae sedis</taxon>
        <taxon>Chytridiomycetes</taxon>
        <taxon>Chytridiales</taxon>
        <taxon>Chytriomycetaceae</taxon>
        <taxon>Rhizoclosmatium</taxon>
    </lineage>
</organism>
<accession>A0A1Y2D2A5</accession>
<comment type="caution">
    <text evidence="2">The sequence shown here is derived from an EMBL/GenBank/DDBJ whole genome shotgun (WGS) entry which is preliminary data.</text>
</comment>
<sequence length="215" mass="24569">MLLRKLTKALPPFPSWAEFKDAEPIPSSALLHPSMPSDPSFLNLPVKDLFQRYLLIHPLLQLLNLVVGSGFFTLWDWNYATAHQVSDLIASFLFSLFGYISFYRMIPEWITVLGYFLLVRFIVAFGVKVVFMYDIGQAATVTVDSSLMLVVIILIFIIVAMSLAMNFIAFRIVFRIESWARECRLAWRRGLVHEPECDDSNNNNGEDDIPLIVCT</sequence>
<dbReference type="AlphaFoldDB" id="A0A1Y2D2A5"/>